<feature type="signal peptide" evidence="1">
    <location>
        <begin position="1"/>
        <end position="22"/>
    </location>
</feature>
<evidence type="ECO:0000256" key="1">
    <source>
        <dbReference type="SAM" id="SignalP"/>
    </source>
</evidence>
<gene>
    <name evidence="3" type="ORF">W5A_02335</name>
</gene>
<dbReference type="Pfam" id="PF13372">
    <property type="entry name" value="Alginate_exp"/>
    <property type="match status" value="1"/>
</dbReference>
<feature type="chain" id="PRO_5003636228" evidence="1">
    <location>
        <begin position="23"/>
        <end position="426"/>
    </location>
</feature>
<proteinExistence type="predicted"/>
<evidence type="ECO:0000313" key="4">
    <source>
        <dbReference type="Proteomes" id="UP000005938"/>
    </source>
</evidence>
<name>I0WKA8_9FLAO</name>
<dbReference type="PATRIC" id="fig|946077.3.peg.475"/>
<evidence type="ECO:0000259" key="2">
    <source>
        <dbReference type="Pfam" id="PF13372"/>
    </source>
</evidence>
<accession>I0WKA8</accession>
<feature type="domain" description="Alginate export" evidence="2">
    <location>
        <begin position="27"/>
        <end position="391"/>
    </location>
</feature>
<evidence type="ECO:0000313" key="3">
    <source>
        <dbReference type="EMBL" id="EID76824.1"/>
    </source>
</evidence>
<keyword evidence="4" id="KW-1185">Reference proteome</keyword>
<dbReference type="InterPro" id="IPR025388">
    <property type="entry name" value="Alginate_export_dom"/>
</dbReference>
<dbReference type="eggNOG" id="COG3203">
    <property type="taxonomic scope" value="Bacteria"/>
</dbReference>
<dbReference type="EMBL" id="AJJU01000002">
    <property type="protein sequence ID" value="EID76824.1"/>
    <property type="molecule type" value="Genomic_DNA"/>
</dbReference>
<keyword evidence="1" id="KW-0732">Signal</keyword>
<dbReference type="STRING" id="946077.W5A_02335"/>
<protein>
    <submittedName>
        <fullName evidence="3">Periplasmic protein</fullName>
    </submittedName>
</protein>
<dbReference type="OrthoDB" id="1070463at2"/>
<reference evidence="3 4" key="1">
    <citation type="journal article" date="2012" name="J. Bacteriol.">
        <title>Genome Sequence of the Halotolerant Bacterium Imtechella halotolerans K1T.</title>
        <authorList>
            <person name="Kumar S."/>
            <person name="Vikram S."/>
            <person name="Subramanian S."/>
            <person name="Raghava G.P."/>
            <person name="Pinnaka A.K."/>
        </authorList>
    </citation>
    <scope>NUCLEOTIDE SEQUENCE [LARGE SCALE GENOMIC DNA]</scope>
    <source>
        <strain evidence="3 4">K1</strain>
    </source>
</reference>
<dbReference type="AlphaFoldDB" id="I0WKA8"/>
<comment type="caution">
    <text evidence="3">The sequence shown here is derived from an EMBL/GenBank/DDBJ whole genome shotgun (WGS) entry which is preliminary data.</text>
</comment>
<sequence length="426" mass="48110">MKIFKALFIIFMTLLLCSQTWAQGEFSLTADVRSRFEYRHGFSTLFPDDADPAAFVNQRTRLNLQYNNERLKLFMSVQDVSTWGDTPQILPTDGNDSFSLFQAWAQLLLNENWSIKAGRQVLSYDDQRILGGLDWAMQGRFHDALLVKYAKNKLALDIGGAFNQEKTANFNTAFTTQGAFSYKSMQYFHLHQEIDKAGLSILFLNTGFQKFTNNNYASPNGVAYRQTAGAYTTFPIGMLKFEASGYYQFGKFTENSEISAYQISLDGSYKTNNVLFGLGMEMLSGTDQNGDSKIKSFIPLYGTNHKFNGYMDYFYVGNHAYSVGLNDLHARVNIGFTDRSNLLIKAHYFIANANLALDADPYLGTEIDLVFTQKILKDVKLDVGYSHMFASESMSLIKAGAPHDNTNNWAWAQLSINPSLFNTKKD</sequence>
<dbReference type="RefSeq" id="WP_008236974.1">
    <property type="nucleotide sequence ID" value="NZ_AJJU01000002.1"/>
</dbReference>
<organism evidence="3 4">
    <name type="scientific">Imtechella halotolerans K1</name>
    <dbReference type="NCBI Taxonomy" id="946077"/>
    <lineage>
        <taxon>Bacteria</taxon>
        <taxon>Pseudomonadati</taxon>
        <taxon>Bacteroidota</taxon>
        <taxon>Flavobacteriia</taxon>
        <taxon>Flavobacteriales</taxon>
        <taxon>Flavobacteriaceae</taxon>
        <taxon>Imtechella</taxon>
    </lineage>
</organism>
<dbReference type="Proteomes" id="UP000005938">
    <property type="component" value="Unassembled WGS sequence"/>
</dbReference>